<organism evidence="7 8">
    <name type="scientific">Acrocarpospora macrocephala</name>
    <dbReference type="NCBI Taxonomy" id="150177"/>
    <lineage>
        <taxon>Bacteria</taxon>
        <taxon>Bacillati</taxon>
        <taxon>Actinomycetota</taxon>
        <taxon>Actinomycetes</taxon>
        <taxon>Streptosporangiales</taxon>
        <taxon>Streptosporangiaceae</taxon>
        <taxon>Acrocarpospora</taxon>
    </lineage>
</organism>
<feature type="DNA-binding region" description="H-T-H motif" evidence="4">
    <location>
        <begin position="144"/>
        <end position="163"/>
    </location>
</feature>
<dbReference type="Pfam" id="PF00440">
    <property type="entry name" value="TetR_N"/>
    <property type="match status" value="1"/>
</dbReference>
<keyword evidence="8" id="KW-1185">Reference proteome</keyword>
<dbReference type="InterPro" id="IPR009057">
    <property type="entry name" value="Homeodomain-like_sf"/>
</dbReference>
<keyword evidence="1" id="KW-0805">Transcription regulation</keyword>
<evidence type="ECO:0000256" key="3">
    <source>
        <dbReference type="ARBA" id="ARBA00023163"/>
    </source>
</evidence>
<dbReference type="AlphaFoldDB" id="A0A5M3WMT7"/>
<evidence type="ECO:0000256" key="5">
    <source>
        <dbReference type="SAM" id="MobiDB-lite"/>
    </source>
</evidence>
<dbReference type="GO" id="GO:0003700">
    <property type="term" value="F:DNA-binding transcription factor activity"/>
    <property type="evidence" value="ECO:0007669"/>
    <property type="project" value="TreeGrafter"/>
</dbReference>
<dbReference type="PROSITE" id="PS50977">
    <property type="entry name" value="HTH_TETR_2"/>
    <property type="match status" value="1"/>
</dbReference>
<evidence type="ECO:0000256" key="1">
    <source>
        <dbReference type="ARBA" id="ARBA00023015"/>
    </source>
</evidence>
<dbReference type="Gene3D" id="1.10.10.60">
    <property type="entry name" value="Homeodomain-like"/>
    <property type="match status" value="1"/>
</dbReference>
<evidence type="ECO:0000259" key="6">
    <source>
        <dbReference type="PROSITE" id="PS50977"/>
    </source>
</evidence>
<evidence type="ECO:0000256" key="4">
    <source>
        <dbReference type="PROSITE-ProRule" id="PRU00335"/>
    </source>
</evidence>
<dbReference type="RefSeq" id="WP_155354923.1">
    <property type="nucleotide sequence ID" value="NZ_BAAAHL010000069.1"/>
</dbReference>
<keyword evidence="2 4" id="KW-0238">DNA-binding</keyword>
<dbReference type="InterPro" id="IPR001647">
    <property type="entry name" value="HTH_TetR"/>
</dbReference>
<dbReference type="GO" id="GO:0000976">
    <property type="term" value="F:transcription cis-regulatory region binding"/>
    <property type="evidence" value="ECO:0007669"/>
    <property type="project" value="TreeGrafter"/>
</dbReference>
<feature type="region of interest" description="Disordered" evidence="5">
    <location>
        <begin position="59"/>
        <end position="98"/>
    </location>
</feature>
<reference evidence="7 8" key="1">
    <citation type="submission" date="2019-10" db="EMBL/GenBank/DDBJ databases">
        <title>Whole genome shotgun sequence of Acrocarpospora macrocephala NBRC 16266.</title>
        <authorList>
            <person name="Ichikawa N."/>
            <person name="Kimura A."/>
            <person name="Kitahashi Y."/>
            <person name="Komaki H."/>
            <person name="Oguchi A."/>
        </authorList>
    </citation>
    <scope>NUCLEOTIDE SEQUENCE [LARGE SCALE GENOMIC DNA]</scope>
    <source>
        <strain evidence="7 8">NBRC 16266</strain>
    </source>
</reference>
<dbReference type="InterPro" id="IPR050109">
    <property type="entry name" value="HTH-type_TetR-like_transc_reg"/>
</dbReference>
<dbReference type="EMBL" id="BLAE01000015">
    <property type="protein sequence ID" value="GES09382.1"/>
    <property type="molecule type" value="Genomic_DNA"/>
</dbReference>
<dbReference type="PANTHER" id="PTHR30055">
    <property type="entry name" value="HTH-TYPE TRANSCRIPTIONAL REGULATOR RUTR"/>
    <property type="match status" value="1"/>
</dbReference>
<accession>A0A5M3WMT7</accession>
<evidence type="ECO:0000313" key="7">
    <source>
        <dbReference type="EMBL" id="GES09382.1"/>
    </source>
</evidence>
<protein>
    <recommendedName>
        <fullName evidence="6">HTH tetR-type domain-containing protein</fullName>
    </recommendedName>
</protein>
<keyword evidence="3" id="KW-0804">Transcription</keyword>
<dbReference type="PANTHER" id="PTHR30055:SF234">
    <property type="entry name" value="HTH-TYPE TRANSCRIPTIONAL REGULATOR BETI"/>
    <property type="match status" value="1"/>
</dbReference>
<gene>
    <name evidence="7" type="ORF">Amac_029780</name>
</gene>
<feature type="domain" description="HTH tetR-type" evidence="6">
    <location>
        <begin position="121"/>
        <end position="181"/>
    </location>
</feature>
<dbReference type="OrthoDB" id="4530117at2"/>
<dbReference type="Proteomes" id="UP000331127">
    <property type="component" value="Unassembled WGS sequence"/>
</dbReference>
<dbReference type="SUPFAM" id="SSF46689">
    <property type="entry name" value="Homeodomain-like"/>
    <property type="match status" value="1"/>
</dbReference>
<evidence type="ECO:0000313" key="8">
    <source>
        <dbReference type="Proteomes" id="UP000331127"/>
    </source>
</evidence>
<dbReference type="Gene3D" id="1.10.357.10">
    <property type="entry name" value="Tetracycline Repressor, domain 2"/>
    <property type="match status" value="1"/>
</dbReference>
<proteinExistence type="predicted"/>
<sequence>MDLAAQTGAGVCREHPAGARLPGCRGASCGCEPIPGCDQRDSRQRISWFYNLELKETRTVTQSRTQGGDDRTAFRRSPPSSSPPEGSADAALVPAASEDAARDWRSRVVNRSLGLAADKAVQRGQAFISAASRLIRGGDAKDLTMQKVAAEAGLSLRVLYQHFASKDDLLVALVEEAERTFTQLMRQRVEQYTEPLDRLGAALYFATDKRLHTDEGFNRAMASYTMQAAVVSPEQLGRARRPVTQFFAELIDKVMRAGLARADDPENAAVNLLLTYVNYQTNIYLGNFMGGPLPSSESLIRFCLAGLGVEVEEGWNERFRLSEEDIVPYKEKVERYTSRPRKRRAD</sequence>
<comment type="caution">
    <text evidence="7">The sequence shown here is derived from an EMBL/GenBank/DDBJ whole genome shotgun (WGS) entry which is preliminary data.</text>
</comment>
<name>A0A5M3WMT7_9ACTN</name>
<evidence type="ECO:0000256" key="2">
    <source>
        <dbReference type="ARBA" id="ARBA00023125"/>
    </source>
</evidence>